<evidence type="ECO:0000256" key="7">
    <source>
        <dbReference type="ARBA" id="ARBA00070053"/>
    </source>
</evidence>
<comment type="catalytic activity">
    <reaction evidence="1 8">
        <text>L-glutamate = D-glutamate</text>
        <dbReference type="Rhea" id="RHEA:12813"/>
        <dbReference type="ChEBI" id="CHEBI:29985"/>
        <dbReference type="ChEBI" id="CHEBI:29986"/>
        <dbReference type="EC" id="5.1.1.3"/>
    </reaction>
</comment>
<dbReference type="NCBIfam" id="TIGR00067">
    <property type="entry name" value="glut_race"/>
    <property type="match status" value="1"/>
</dbReference>
<dbReference type="GO" id="GO:0071555">
    <property type="term" value="P:cell wall organization"/>
    <property type="evidence" value="ECO:0007669"/>
    <property type="project" value="UniProtKB-KW"/>
</dbReference>
<comment type="function">
    <text evidence="8">Provides the (R)-glutamate required for cell wall biosynthesis.</text>
</comment>
<dbReference type="RefSeq" id="WP_185380841.1">
    <property type="nucleotide sequence ID" value="NZ_JAASTW010000006.1"/>
</dbReference>
<dbReference type="GO" id="GO:0042802">
    <property type="term" value="F:identical protein binding"/>
    <property type="evidence" value="ECO:0007669"/>
    <property type="project" value="UniProtKB-ARBA"/>
</dbReference>
<keyword evidence="4 8" id="KW-0573">Peptidoglycan synthesis</keyword>
<evidence type="ECO:0000256" key="6">
    <source>
        <dbReference type="ARBA" id="ARBA00023316"/>
    </source>
</evidence>
<dbReference type="Proteomes" id="UP000561617">
    <property type="component" value="Unassembled WGS sequence"/>
</dbReference>
<dbReference type="PROSITE" id="PS00924">
    <property type="entry name" value="ASP_GLU_RACEMASE_2"/>
    <property type="match status" value="1"/>
</dbReference>
<dbReference type="EMBL" id="JAASTW010000006">
    <property type="protein sequence ID" value="MBC1488542.1"/>
    <property type="molecule type" value="Genomic_DNA"/>
</dbReference>
<dbReference type="NCBIfam" id="NF002035">
    <property type="entry name" value="PRK00865.1-3"/>
    <property type="match status" value="1"/>
</dbReference>
<feature type="active site" description="Proton donor/acceptor" evidence="8">
    <location>
        <position position="183"/>
    </location>
</feature>
<dbReference type="GO" id="GO:0008360">
    <property type="term" value="P:regulation of cell shape"/>
    <property type="evidence" value="ECO:0007669"/>
    <property type="project" value="UniProtKB-KW"/>
</dbReference>
<evidence type="ECO:0000256" key="5">
    <source>
        <dbReference type="ARBA" id="ARBA00023235"/>
    </source>
</evidence>
<dbReference type="HAMAP" id="MF_00258">
    <property type="entry name" value="Glu_racemase"/>
    <property type="match status" value="1"/>
</dbReference>
<feature type="binding site" evidence="8">
    <location>
        <begin position="41"/>
        <end position="42"/>
    </location>
    <ligand>
        <name>substrate</name>
    </ligand>
</feature>
<protein>
    <recommendedName>
        <fullName evidence="7 8">Glutamate racemase</fullName>
        <ecNumber evidence="2 8">5.1.1.3</ecNumber>
    </recommendedName>
</protein>
<dbReference type="PANTHER" id="PTHR21198">
    <property type="entry name" value="GLUTAMATE RACEMASE"/>
    <property type="match status" value="1"/>
</dbReference>
<feature type="binding site" evidence="8">
    <location>
        <begin position="73"/>
        <end position="74"/>
    </location>
    <ligand>
        <name>substrate</name>
    </ligand>
</feature>
<sequence>MKQAIGFIDSGVGGLTVVREVLKQLPHEQVYYLGDTARCPYGPRDKEEVRQFTWEMTNFLVERGIKMLVIACNTATAAALYDIRAKLDIPVIGVIQPGSRAALKATRNNKIGVLGTIGTVESMAYPAALKGLNQRVEVDSLACPKFVSVVESGEYKSAIAKKVVAESLLPLKSTKIDTVILGCTHYPLLKPIIENFMGDGVAVINSGEETASEVSALLDYHNLLDASDKEIKHRFFTTGSTQIFQDIAKDWLNMPEMTVEHIKLGKQEVQ</sequence>
<gene>
    <name evidence="9" type="primary">racE</name>
    <name evidence="8" type="synonym">murI</name>
    <name evidence="9" type="ORF">HCJ38_05860</name>
</gene>
<feature type="binding site" evidence="8">
    <location>
        <begin position="184"/>
        <end position="185"/>
    </location>
    <ligand>
        <name>substrate</name>
    </ligand>
</feature>
<dbReference type="Gene3D" id="3.40.50.1860">
    <property type="match status" value="2"/>
</dbReference>
<evidence type="ECO:0000256" key="4">
    <source>
        <dbReference type="ARBA" id="ARBA00022984"/>
    </source>
</evidence>
<comment type="similarity">
    <text evidence="8">Belongs to the aspartate/glutamate racemases family.</text>
</comment>
<evidence type="ECO:0000256" key="1">
    <source>
        <dbReference type="ARBA" id="ARBA00001602"/>
    </source>
</evidence>
<accession>A0A7X0X6U2</accession>
<name>A0A7X0X6U2_9LIST</name>
<comment type="caution">
    <text evidence="9">The sequence shown here is derived from an EMBL/GenBank/DDBJ whole genome shotgun (WGS) entry which is preliminary data.</text>
</comment>
<evidence type="ECO:0000256" key="8">
    <source>
        <dbReference type="HAMAP-Rule" id="MF_00258"/>
    </source>
</evidence>
<dbReference type="EC" id="5.1.1.3" evidence="2 8"/>
<dbReference type="GO" id="GO:0009252">
    <property type="term" value="P:peptidoglycan biosynthetic process"/>
    <property type="evidence" value="ECO:0007669"/>
    <property type="project" value="UniProtKB-UniRule"/>
</dbReference>
<keyword evidence="5 8" id="KW-0413">Isomerase</keyword>
<dbReference type="PANTHER" id="PTHR21198:SF2">
    <property type="entry name" value="GLUTAMATE RACEMASE"/>
    <property type="match status" value="1"/>
</dbReference>
<dbReference type="Pfam" id="PF01177">
    <property type="entry name" value="Asp_Glu_race"/>
    <property type="match status" value="1"/>
</dbReference>
<feature type="binding site" evidence="8">
    <location>
        <begin position="9"/>
        <end position="10"/>
    </location>
    <ligand>
        <name>substrate</name>
    </ligand>
</feature>
<evidence type="ECO:0000313" key="9">
    <source>
        <dbReference type="EMBL" id="MBC1488542.1"/>
    </source>
</evidence>
<dbReference type="GO" id="GO:0008881">
    <property type="term" value="F:glutamate racemase activity"/>
    <property type="evidence" value="ECO:0007669"/>
    <property type="project" value="UniProtKB-UniRule"/>
</dbReference>
<dbReference type="InterPro" id="IPR004391">
    <property type="entry name" value="Glu_race"/>
</dbReference>
<reference evidence="9 10" key="1">
    <citation type="submission" date="2020-03" db="EMBL/GenBank/DDBJ databases">
        <title>Soil Listeria distribution.</title>
        <authorList>
            <person name="Liao J."/>
            <person name="Wiedmann M."/>
        </authorList>
    </citation>
    <scope>NUCLEOTIDE SEQUENCE [LARGE SCALE GENOMIC DNA]</scope>
    <source>
        <strain evidence="9 10">FSL L7-1554</strain>
    </source>
</reference>
<evidence type="ECO:0000313" key="10">
    <source>
        <dbReference type="Proteomes" id="UP000561617"/>
    </source>
</evidence>
<keyword evidence="3 8" id="KW-0133">Cell shape</keyword>
<evidence type="ECO:0000256" key="3">
    <source>
        <dbReference type="ARBA" id="ARBA00022960"/>
    </source>
</evidence>
<dbReference type="InterPro" id="IPR001920">
    <property type="entry name" value="Asp/Glu_race"/>
</dbReference>
<evidence type="ECO:0000256" key="2">
    <source>
        <dbReference type="ARBA" id="ARBA00013090"/>
    </source>
</evidence>
<dbReference type="SUPFAM" id="SSF53681">
    <property type="entry name" value="Aspartate/glutamate racemase"/>
    <property type="match status" value="2"/>
</dbReference>
<keyword evidence="6 8" id="KW-0961">Cell wall biogenesis/degradation</keyword>
<dbReference type="InterPro" id="IPR015942">
    <property type="entry name" value="Asp/Glu/hydantoin_racemase"/>
</dbReference>
<feature type="active site" description="Proton donor/acceptor" evidence="8">
    <location>
        <position position="72"/>
    </location>
</feature>
<dbReference type="InterPro" id="IPR033134">
    <property type="entry name" value="Asp/Glu_racemase_AS_2"/>
</dbReference>
<dbReference type="FunFam" id="3.40.50.1860:FF:000002">
    <property type="entry name" value="Glutamate racemase"/>
    <property type="match status" value="1"/>
</dbReference>
<proteinExistence type="inferred from homology"/>
<dbReference type="InterPro" id="IPR018187">
    <property type="entry name" value="Asp/Glu_racemase_AS_1"/>
</dbReference>
<organism evidence="9 10">
    <name type="scientific">Listeria immobilis</name>
    <dbReference type="NCBI Taxonomy" id="2713502"/>
    <lineage>
        <taxon>Bacteria</taxon>
        <taxon>Bacillati</taxon>
        <taxon>Bacillota</taxon>
        <taxon>Bacilli</taxon>
        <taxon>Bacillales</taxon>
        <taxon>Listeriaceae</taxon>
        <taxon>Listeria</taxon>
    </lineage>
</organism>
<dbReference type="UniPathway" id="UPA00219"/>
<dbReference type="PROSITE" id="PS00923">
    <property type="entry name" value="ASP_GLU_RACEMASE_1"/>
    <property type="match status" value="1"/>
</dbReference>
<comment type="pathway">
    <text evidence="8">Cell wall biogenesis; peptidoglycan biosynthesis.</text>
</comment>
<dbReference type="AlphaFoldDB" id="A0A7X0X6U2"/>